<dbReference type="AlphaFoldDB" id="A0A2T6ZCT8"/>
<feature type="compositionally biased region" description="Low complexity" evidence="1">
    <location>
        <begin position="1"/>
        <end position="12"/>
    </location>
</feature>
<keyword evidence="4" id="KW-1185">Reference proteome</keyword>
<feature type="region of interest" description="Disordered" evidence="1">
    <location>
        <begin position="1"/>
        <end position="43"/>
    </location>
</feature>
<dbReference type="EMBL" id="NESQ01000389">
    <property type="protein sequence ID" value="PUU73310.1"/>
    <property type="molecule type" value="Genomic_DNA"/>
</dbReference>
<feature type="compositionally biased region" description="Pro residues" evidence="1">
    <location>
        <begin position="13"/>
        <end position="27"/>
    </location>
</feature>
<evidence type="ECO:0000256" key="1">
    <source>
        <dbReference type="SAM" id="MobiDB-lite"/>
    </source>
</evidence>
<dbReference type="OrthoDB" id="4150821at2759"/>
<keyword evidence="2" id="KW-0472">Membrane</keyword>
<evidence type="ECO:0000313" key="3">
    <source>
        <dbReference type="EMBL" id="PUU73310.1"/>
    </source>
</evidence>
<evidence type="ECO:0000256" key="2">
    <source>
        <dbReference type="SAM" id="Phobius"/>
    </source>
</evidence>
<name>A0A2T6ZCT8_TUBBO</name>
<dbReference type="Proteomes" id="UP000244722">
    <property type="component" value="Unassembled WGS sequence"/>
</dbReference>
<evidence type="ECO:0000313" key="4">
    <source>
        <dbReference type="Proteomes" id="UP000244722"/>
    </source>
</evidence>
<sequence length="374" mass="41149">MAIGNQVQVSSPPINPPPQVRSPPPQTVLPSPVGNPQHYGQTQAPNVVLPMAPSLQQPPSYSQDQAMKTSPNIQVLLQPTGPADLEAYHAIATGEAPPRAPESIFVQNLYRTTQNNVFPVAERMSLGVSSNSPYYALVATPATNSTDEVNKLTLTRRHPTRGSWSDACTAEIQPRLVLQAGVTLVAIIQMRGQNFTSNAGQDRIADRFDLTWNGDRGAFAIWRNDGQNVTMIFEVAIPQDYPASQELGVLNFTAGSGQLIISHPTGYAFSDVIAAAVLTVATVETRKSKMIQAAPQQQQQQQQQQQNGGGSYADQWQFKPGFAQTKETDEWWWVALVVLGWALYILLWITIIATILFFEFMVAFFAICGSYYYY</sequence>
<proteinExistence type="predicted"/>
<keyword evidence="2" id="KW-0812">Transmembrane</keyword>
<keyword evidence="2" id="KW-1133">Transmembrane helix</keyword>
<comment type="caution">
    <text evidence="3">The sequence shown here is derived from an EMBL/GenBank/DDBJ whole genome shotgun (WGS) entry which is preliminary data.</text>
</comment>
<protein>
    <submittedName>
        <fullName evidence="3">Uncharacterized protein</fullName>
    </submittedName>
</protein>
<reference evidence="3 4" key="1">
    <citation type="submission" date="2017-04" db="EMBL/GenBank/DDBJ databases">
        <title>Draft genome sequence of Tuber borchii Vittad., a whitish edible truffle.</title>
        <authorList>
            <consortium name="DOE Joint Genome Institute"/>
            <person name="Murat C."/>
            <person name="Kuo A."/>
            <person name="Barry K.W."/>
            <person name="Clum A."/>
            <person name="Dockter R.B."/>
            <person name="Fauchery L."/>
            <person name="Iotti M."/>
            <person name="Kohler A."/>
            <person name="Labutti K."/>
            <person name="Lindquist E.A."/>
            <person name="Lipzen A."/>
            <person name="Ohm R.A."/>
            <person name="Wang M."/>
            <person name="Grigoriev I.V."/>
            <person name="Zambonelli A."/>
            <person name="Martin F.M."/>
        </authorList>
    </citation>
    <scope>NUCLEOTIDE SEQUENCE [LARGE SCALE GENOMIC DNA]</scope>
    <source>
        <strain evidence="3 4">Tbo3840</strain>
    </source>
</reference>
<organism evidence="3 4">
    <name type="scientific">Tuber borchii</name>
    <name type="common">White truffle</name>
    <dbReference type="NCBI Taxonomy" id="42251"/>
    <lineage>
        <taxon>Eukaryota</taxon>
        <taxon>Fungi</taxon>
        <taxon>Dikarya</taxon>
        <taxon>Ascomycota</taxon>
        <taxon>Pezizomycotina</taxon>
        <taxon>Pezizomycetes</taxon>
        <taxon>Pezizales</taxon>
        <taxon>Tuberaceae</taxon>
        <taxon>Tuber</taxon>
    </lineage>
</organism>
<accession>A0A2T6ZCT8</accession>
<feature type="transmembrane region" description="Helical" evidence="2">
    <location>
        <begin position="356"/>
        <end position="373"/>
    </location>
</feature>
<feature type="transmembrane region" description="Helical" evidence="2">
    <location>
        <begin position="331"/>
        <end position="349"/>
    </location>
</feature>
<gene>
    <name evidence="3" type="ORF">B9Z19DRAFT_1069098</name>
</gene>